<proteinExistence type="predicted"/>
<dbReference type="EMBL" id="LSBJ02000004">
    <property type="protein sequence ID" value="OAQ66641.1"/>
    <property type="molecule type" value="Genomic_DNA"/>
</dbReference>
<gene>
    <name evidence="2" type="ORF">VFPPC_08174</name>
</gene>
<evidence type="ECO:0000256" key="1">
    <source>
        <dbReference type="SAM" id="MobiDB-lite"/>
    </source>
</evidence>
<sequence>MSWFAQLDSRHCTPSCNLATCHASFSGCFHDWRIIARTSSSNVTVDGRLAHPQLNNDECCSVLAIVGSLYMPPSTEGSQDRLITSIIHIGQYLEARSPSQTRRGASAEKRVRSSDKMMRRLESQRKTYGSIGVA</sequence>
<accession>A0A179FNB7</accession>
<dbReference type="RefSeq" id="XP_018143728.1">
    <property type="nucleotide sequence ID" value="XM_018286926.1"/>
</dbReference>
<comment type="caution">
    <text evidence="2">The sequence shown here is derived from an EMBL/GenBank/DDBJ whole genome shotgun (WGS) entry which is preliminary data.</text>
</comment>
<dbReference type="GeneID" id="28850920"/>
<evidence type="ECO:0000313" key="2">
    <source>
        <dbReference type="EMBL" id="OAQ66641.1"/>
    </source>
</evidence>
<dbReference type="AlphaFoldDB" id="A0A179FNB7"/>
<reference evidence="2 3" key="1">
    <citation type="journal article" date="2016" name="PLoS Pathog.">
        <title>Biosynthesis of antibiotic leucinostatins in bio-control fungus Purpureocillium lilacinum and their inhibition on phytophthora revealed by genome mining.</title>
        <authorList>
            <person name="Wang G."/>
            <person name="Liu Z."/>
            <person name="Lin R."/>
            <person name="Li E."/>
            <person name="Mao Z."/>
            <person name="Ling J."/>
            <person name="Yang Y."/>
            <person name="Yin W.B."/>
            <person name="Xie B."/>
        </authorList>
    </citation>
    <scope>NUCLEOTIDE SEQUENCE [LARGE SCALE GENOMIC DNA]</scope>
    <source>
        <strain evidence="2">170</strain>
    </source>
</reference>
<feature type="region of interest" description="Disordered" evidence="1">
    <location>
        <begin position="97"/>
        <end position="134"/>
    </location>
</feature>
<name>A0A179FNB7_METCM</name>
<dbReference type="Proteomes" id="UP000078397">
    <property type="component" value="Unassembled WGS sequence"/>
</dbReference>
<dbReference type="KEGG" id="pchm:VFPPC_08174"/>
<protein>
    <submittedName>
        <fullName evidence="2">Uncharacterized protein</fullName>
    </submittedName>
</protein>
<keyword evidence="3" id="KW-1185">Reference proteome</keyword>
<evidence type="ECO:0000313" key="3">
    <source>
        <dbReference type="Proteomes" id="UP000078397"/>
    </source>
</evidence>
<organism evidence="2 3">
    <name type="scientific">Pochonia chlamydosporia 170</name>
    <dbReference type="NCBI Taxonomy" id="1380566"/>
    <lineage>
        <taxon>Eukaryota</taxon>
        <taxon>Fungi</taxon>
        <taxon>Dikarya</taxon>
        <taxon>Ascomycota</taxon>
        <taxon>Pezizomycotina</taxon>
        <taxon>Sordariomycetes</taxon>
        <taxon>Hypocreomycetidae</taxon>
        <taxon>Hypocreales</taxon>
        <taxon>Clavicipitaceae</taxon>
        <taxon>Pochonia</taxon>
    </lineage>
</organism>
<feature type="compositionally biased region" description="Basic and acidic residues" evidence="1">
    <location>
        <begin position="105"/>
        <end position="125"/>
    </location>
</feature>